<keyword evidence="6 12" id="KW-0547">Nucleotide-binding</keyword>
<gene>
    <name evidence="12" type="primary">tmk</name>
    <name evidence="14" type="ORF">E2F43_11120</name>
</gene>
<keyword evidence="4 12" id="KW-0808">Transferase</keyword>
<evidence type="ECO:0000256" key="9">
    <source>
        <dbReference type="ARBA" id="ARBA00029962"/>
    </source>
</evidence>
<evidence type="ECO:0000256" key="6">
    <source>
        <dbReference type="ARBA" id="ARBA00022741"/>
    </source>
</evidence>
<keyword evidence="7 12" id="KW-0418">Kinase</keyword>
<dbReference type="GO" id="GO:0006227">
    <property type="term" value="P:dUDP biosynthetic process"/>
    <property type="evidence" value="ECO:0007669"/>
    <property type="project" value="TreeGrafter"/>
</dbReference>
<dbReference type="EMBL" id="SMSE01000002">
    <property type="protein sequence ID" value="TDG14031.1"/>
    <property type="molecule type" value="Genomic_DNA"/>
</dbReference>
<evidence type="ECO:0000256" key="10">
    <source>
        <dbReference type="ARBA" id="ARBA00048743"/>
    </source>
</evidence>
<comment type="function">
    <text evidence="11 12">Phosphorylation of dTMP to form dTDP in both de novo and salvage pathways of dTTP synthesis.</text>
</comment>
<dbReference type="SUPFAM" id="SSF52540">
    <property type="entry name" value="P-loop containing nucleoside triphosphate hydrolases"/>
    <property type="match status" value="1"/>
</dbReference>
<evidence type="ECO:0000256" key="5">
    <source>
        <dbReference type="ARBA" id="ARBA00022727"/>
    </source>
</evidence>
<keyword evidence="15" id="KW-1185">Reference proteome</keyword>
<evidence type="ECO:0000256" key="7">
    <source>
        <dbReference type="ARBA" id="ARBA00022777"/>
    </source>
</evidence>
<reference evidence="14 15" key="1">
    <citation type="submission" date="2019-03" db="EMBL/GenBank/DDBJ databases">
        <title>Seongchinamella monodicae gen. nov., sp. nov., a novel member of the Gammaproteobacteria isolated from a tidal mudflat of beach.</title>
        <authorList>
            <person name="Yang H.G."/>
            <person name="Kang J.W."/>
            <person name="Lee S.D."/>
        </authorList>
    </citation>
    <scope>NUCLEOTIDE SEQUENCE [LARGE SCALE GENOMIC DNA]</scope>
    <source>
        <strain evidence="14 15">GH4-78</strain>
    </source>
</reference>
<comment type="caution">
    <text evidence="14">The sequence shown here is derived from an EMBL/GenBank/DDBJ whole genome shotgun (WGS) entry which is preliminary data.</text>
</comment>
<keyword evidence="8 12" id="KW-0067">ATP-binding</keyword>
<evidence type="ECO:0000256" key="8">
    <source>
        <dbReference type="ARBA" id="ARBA00022840"/>
    </source>
</evidence>
<evidence type="ECO:0000256" key="12">
    <source>
        <dbReference type="HAMAP-Rule" id="MF_00165"/>
    </source>
</evidence>
<dbReference type="OrthoDB" id="9774907at2"/>
<sequence length="215" mass="23950">MDSRGLFITVEGGEGVGKSTNMAFLEQHLTELGIDLVVTREPGGTALGEDIRELLLRPRQEEVAPTAELLLIFAARAQHLAEVVEPALGSGRWVLCDRFTDATYAYQGGGRQLPMAAIRELEQLVQGDLRPDYTLLLDAPVDVGLSRARERAELDRFEQEQVEFFERVRATYLQLAGEGSGRYRVIDAARPLTEVEQQLQEVCDELATCWGVRHP</sequence>
<keyword evidence="5 12" id="KW-0545">Nucleotide biosynthesis</keyword>
<name>A0A4R5LT02_9GAMM</name>
<protein>
    <recommendedName>
        <fullName evidence="3 12">Thymidylate kinase</fullName>
        <ecNumber evidence="2 12">2.7.4.9</ecNumber>
    </recommendedName>
    <alternativeName>
        <fullName evidence="9 12">dTMP kinase</fullName>
    </alternativeName>
</protein>
<dbReference type="Proteomes" id="UP000295554">
    <property type="component" value="Unassembled WGS sequence"/>
</dbReference>
<evidence type="ECO:0000256" key="3">
    <source>
        <dbReference type="ARBA" id="ARBA00017144"/>
    </source>
</evidence>
<dbReference type="AlphaFoldDB" id="A0A4R5LT02"/>
<evidence type="ECO:0000256" key="11">
    <source>
        <dbReference type="ARBA" id="ARBA00057735"/>
    </source>
</evidence>
<dbReference type="PANTHER" id="PTHR10344">
    <property type="entry name" value="THYMIDYLATE KINASE"/>
    <property type="match status" value="1"/>
</dbReference>
<dbReference type="HAMAP" id="MF_00165">
    <property type="entry name" value="Thymidylate_kinase"/>
    <property type="match status" value="1"/>
</dbReference>
<dbReference type="GO" id="GO:0006235">
    <property type="term" value="P:dTTP biosynthetic process"/>
    <property type="evidence" value="ECO:0007669"/>
    <property type="project" value="UniProtKB-UniRule"/>
</dbReference>
<evidence type="ECO:0000313" key="15">
    <source>
        <dbReference type="Proteomes" id="UP000295554"/>
    </source>
</evidence>
<dbReference type="EC" id="2.7.4.9" evidence="2 12"/>
<organism evidence="14 15">
    <name type="scientific">Seongchinamella unica</name>
    <dbReference type="NCBI Taxonomy" id="2547392"/>
    <lineage>
        <taxon>Bacteria</taxon>
        <taxon>Pseudomonadati</taxon>
        <taxon>Pseudomonadota</taxon>
        <taxon>Gammaproteobacteria</taxon>
        <taxon>Cellvibrionales</taxon>
        <taxon>Halieaceae</taxon>
        <taxon>Seongchinamella</taxon>
    </lineage>
</organism>
<evidence type="ECO:0000256" key="1">
    <source>
        <dbReference type="ARBA" id="ARBA00009776"/>
    </source>
</evidence>
<dbReference type="RefSeq" id="WP_133212591.1">
    <property type="nucleotide sequence ID" value="NZ_SMSE01000002.1"/>
</dbReference>
<dbReference type="NCBIfam" id="TIGR00041">
    <property type="entry name" value="DTMP_kinase"/>
    <property type="match status" value="1"/>
</dbReference>
<feature type="domain" description="Thymidylate kinase-like" evidence="13">
    <location>
        <begin position="10"/>
        <end position="198"/>
    </location>
</feature>
<dbReference type="GO" id="GO:0005524">
    <property type="term" value="F:ATP binding"/>
    <property type="evidence" value="ECO:0007669"/>
    <property type="project" value="UniProtKB-UniRule"/>
</dbReference>
<dbReference type="GO" id="GO:0005829">
    <property type="term" value="C:cytosol"/>
    <property type="evidence" value="ECO:0007669"/>
    <property type="project" value="TreeGrafter"/>
</dbReference>
<evidence type="ECO:0000259" key="13">
    <source>
        <dbReference type="Pfam" id="PF02223"/>
    </source>
</evidence>
<feature type="binding site" evidence="12">
    <location>
        <begin position="12"/>
        <end position="19"/>
    </location>
    <ligand>
        <name>ATP</name>
        <dbReference type="ChEBI" id="CHEBI:30616"/>
    </ligand>
</feature>
<evidence type="ECO:0000256" key="2">
    <source>
        <dbReference type="ARBA" id="ARBA00012980"/>
    </source>
</evidence>
<dbReference type="Gene3D" id="3.40.50.300">
    <property type="entry name" value="P-loop containing nucleotide triphosphate hydrolases"/>
    <property type="match status" value="1"/>
</dbReference>
<dbReference type="CDD" id="cd01672">
    <property type="entry name" value="TMPK"/>
    <property type="match status" value="1"/>
</dbReference>
<dbReference type="Pfam" id="PF02223">
    <property type="entry name" value="Thymidylate_kin"/>
    <property type="match status" value="1"/>
</dbReference>
<dbReference type="FunFam" id="3.40.50.300:FF:000225">
    <property type="entry name" value="Thymidylate kinase"/>
    <property type="match status" value="1"/>
</dbReference>
<dbReference type="InterPro" id="IPR039430">
    <property type="entry name" value="Thymidylate_kin-like_dom"/>
</dbReference>
<dbReference type="InterPro" id="IPR018094">
    <property type="entry name" value="Thymidylate_kinase"/>
</dbReference>
<dbReference type="InterPro" id="IPR027417">
    <property type="entry name" value="P-loop_NTPase"/>
</dbReference>
<dbReference type="PANTHER" id="PTHR10344:SF4">
    <property type="entry name" value="UMP-CMP KINASE 2, MITOCHONDRIAL"/>
    <property type="match status" value="1"/>
</dbReference>
<comment type="catalytic activity">
    <reaction evidence="10 12">
        <text>dTMP + ATP = dTDP + ADP</text>
        <dbReference type="Rhea" id="RHEA:13517"/>
        <dbReference type="ChEBI" id="CHEBI:30616"/>
        <dbReference type="ChEBI" id="CHEBI:58369"/>
        <dbReference type="ChEBI" id="CHEBI:63528"/>
        <dbReference type="ChEBI" id="CHEBI:456216"/>
        <dbReference type="EC" id="2.7.4.9"/>
    </reaction>
</comment>
<proteinExistence type="inferred from homology"/>
<dbReference type="GO" id="GO:0004798">
    <property type="term" value="F:dTMP kinase activity"/>
    <property type="evidence" value="ECO:0007669"/>
    <property type="project" value="UniProtKB-UniRule"/>
</dbReference>
<evidence type="ECO:0000313" key="14">
    <source>
        <dbReference type="EMBL" id="TDG14031.1"/>
    </source>
</evidence>
<comment type="similarity">
    <text evidence="1 12">Belongs to the thymidylate kinase family.</text>
</comment>
<accession>A0A4R5LT02</accession>
<evidence type="ECO:0000256" key="4">
    <source>
        <dbReference type="ARBA" id="ARBA00022679"/>
    </source>
</evidence>
<dbReference type="GO" id="GO:0006233">
    <property type="term" value="P:dTDP biosynthetic process"/>
    <property type="evidence" value="ECO:0007669"/>
    <property type="project" value="InterPro"/>
</dbReference>